<dbReference type="SUPFAM" id="SSF57184">
    <property type="entry name" value="Growth factor receptor domain"/>
    <property type="match status" value="1"/>
</dbReference>
<dbReference type="GO" id="GO:0005634">
    <property type="term" value="C:nucleus"/>
    <property type="evidence" value="ECO:0007669"/>
    <property type="project" value="TreeGrafter"/>
</dbReference>
<evidence type="ECO:0000313" key="25">
    <source>
        <dbReference type="Proteomes" id="UP001460270"/>
    </source>
</evidence>
<dbReference type="InterPro" id="IPR000884">
    <property type="entry name" value="TSP1_rpt"/>
</dbReference>
<organism evidence="24 25">
    <name type="scientific">Mugilogobius chulae</name>
    <name type="common">yellowstripe goby</name>
    <dbReference type="NCBI Taxonomy" id="88201"/>
    <lineage>
        <taxon>Eukaryota</taxon>
        <taxon>Metazoa</taxon>
        <taxon>Chordata</taxon>
        <taxon>Craniata</taxon>
        <taxon>Vertebrata</taxon>
        <taxon>Euteleostomi</taxon>
        <taxon>Actinopterygii</taxon>
        <taxon>Neopterygii</taxon>
        <taxon>Teleostei</taxon>
        <taxon>Neoteleostei</taxon>
        <taxon>Acanthomorphata</taxon>
        <taxon>Gobiaria</taxon>
        <taxon>Gobiiformes</taxon>
        <taxon>Gobioidei</taxon>
        <taxon>Gobiidae</taxon>
        <taxon>Gobionellinae</taxon>
        <taxon>Mugilogobius</taxon>
    </lineage>
</organism>
<evidence type="ECO:0000256" key="6">
    <source>
        <dbReference type="ARBA" id="ARBA00022490"/>
    </source>
</evidence>
<keyword evidence="25" id="KW-1185">Reference proteome</keyword>
<evidence type="ECO:0000256" key="19">
    <source>
        <dbReference type="RuleBase" id="RU367115"/>
    </source>
</evidence>
<dbReference type="PROSITE" id="PS00518">
    <property type="entry name" value="ZF_RING_1"/>
    <property type="match status" value="1"/>
</dbReference>
<dbReference type="PROSITE" id="PS50918">
    <property type="entry name" value="WWE"/>
    <property type="match status" value="1"/>
</dbReference>
<dbReference type="InterPro" id="IPR036383">
    <property type="entry name" value="TSP1_rpt_sf"/>
</dbReference>
<keyword evidence="17" id="KW-0325">Glycoprotein</keyword>
<keyword evidence="12 19" id="KW-0479">Metal-binding</keyword>
<evidence type="ECO:0000256" key="18">
    <source>
        <dbReference type="PROSITE-ProRule" id="PRU00175"/>
    </source>
</evidence>
<keyword evidence="11" id="KW-0879">Wnt signaling pathway</keyword>
<dbReference type="Gene3D" id="2.20.100.10">
    <property type="entry name" value="Thrombospondin type-1 (TSP1) repeat"/>
    <property type="match status" value="1"/>
</dbReference>
<reference evidence="25" key="1">
    <citation type="submission" date="2024-04" db="EMBL/GenBank/DDBJ databases">
        <title>Salinicola lusitanus LLJ914,a marine bacterium isolated from the Okinawa Trough.</title>
        <authorList>
            <person name="Li J."/>
        </authorList>
    </citation>
    <scope>NUCLEOTIDE SEQUENCE [LARGE SCALE GENOMIC DNA]</scope>
</reference>
<comment type="pathway">
    <text evidence="4 19">Protein modification; protein ubiquitination.</text>
</comment>
<evidence type="ECO:0000256" key="14">
    <source>
        <dbReference type="ARBA" id="ARBA00022771"/>
    </source>
</evidence>
<feature type="chain" id="PRO_5043541811" description="E3 ubiquitin-protein ligase" evidence="21">
    <location>
        <begin position="19"/>
        <end position="568"/>
    </location>
</feature>
<dbReference type="InterPro" id="IPR004170">
    <property type="entry name" value="WWE_dom"/>
</dbReference>
<feature type="signal peptide" evidence="21">
    <location>
        <begin position="1"/>
        <end position="18"/>
    </location>
</feature>
<dbReference type="Pfam" id="PF02825">
    <property type="entry name" value="WWE"/>
    <property type="match status" value="1"/>
</dbReference>
<keyword evidence="7" id="KW-0964">Secreted</keyword>
<evidence type="ECO:0000256" key="1">
    <source>
        <dbReference type="ARBA" id="ARBA00000900"/>
    </source>
</evidence>
<dbReference type="InterPro" id="IPR006212">
    <property type="entry name" value="Furin_repeat"/>
</dbReference>
<evidence type="ECO:0000256" key="13">
    <source>
        <dbReference type="ARBA" id="ARBA00022729"/>
    </source>
</evidence>
<evidence type="ECO:0000256" key="10">
    <source>
        <dbReference type="ARBA" id="ARBA00022679"/>
    </source>
</evidence>
<dbReference type="SUPFAM" id="SSF57850">
    <property type="entry name" value="RING/U-box"/>
    <property type="match status" value="1"/>
</dbReference>
<comment type="PTM">
    <text evidence="19">Ubiquitinated; autoubiquitinated.</text>
</comment>
<protein>
    <recommendedName>
        <fullName evidence="19">E3 ubiquitin-protein ligase</fullName>
        <ecNumber evidence="19">2.3.2.27</ecNumber>
    </recommendedName>
</protein>
<keyword evidence="13 21" id="KW-0732">Signal</keyword>
<dbReference type="Gene3D" id="3.30.720.50">
    <property type="match status" value="1"/>
</dbReference>
<dbReference type="CDD" id="cd00064">
    <property type="entry name" value="FU"/>
    <property type="match status" value="2"/>
</dbReference>
<evidence type="ECO:0000256" key="5">
    <source>
        <dbReference type="ARBA" id="ARBA00007308"/>
    </source>
</evidence>
<evidence type="ECO:0000256" key="20">
    <source>
        <dbReference type="SAM" id="MobiDB-lite"/>
    </source>
</evidence>
<dbReference type="SUPFAM" id="SSF82895">
    <property type="entry name" value="TSP-1 type 1 repeat"/>
    <property type="match status" value="1"/>
</dbReference>
<dbReference type="SMART" id="SM00678">
    <property type="entry name" value="WWE"/>
    <property type="match status" value="1"/>
</dbReference>
<dbReference type="PANTHER" id="PTHR13417:SF2">
    <property type="entry name" value="E3 UBIQUITIN-PROTEIN LIGASE RNF146"/>
    <property type="match status" value="1"/>
</dbReference>
<comment type="caution">
    <text evidence="24">The sequence shown here is derived from an EMBL/GenBank/DDBJ whole genome shotgun (WGS) entry which is preliminary data.</text>
</comment>
<dbReference type="PROSITE" id="PS50089">
    <property type="entry name" value="ZF_RING_2"/>
    <property type="match status" value="1"/>
</dbReference>
<dbReference type="PANTHER" id="PTHR13417">
    <property type="entry name" value="E3 UBIQUITIN-PROTEIN LIGASE RNF146"/>
    <property type="match status" value="1"/>
</dbReference>
<evidence type="ECO:0000259" key="22">
    <source>
        <dbReference type="PROSITE" id="PS50089"/>
    </source>
</evidence>
<keyword evidence="8" id="KW-0716">Sensory transduction</keyword>
<dbReference type="InterPro" id="IPR037197">
    <property type="entry name" value="WWE_dom_sf"/>
</dbReference>
<comment type="similarity">
    <text evidence="5">Belongs to the R-spondin family.</text>
</comment>
<dbReference type="InterPro" id="IPR043601">
    <property type="entry name" value="Rspo_Fu-CRD_dom"/>
</dbReference>
<comment type="function">
    <text evidence="19">E3 ubiquitin-protein ligase that specifically binds poly-ADP-ribosylated proteins and mediates their ubiquitination and subsequent degradation.</text>
</comment>
<evidence type="ECO:0000256" key="4">
    <source>
        <dbReference type="ARBA" id="ARBA00004906"/>
    </source>
</evidence>
<dbReference type="InterPro" id="IPR018123">
    <property type="entry name" value="WWE-dom_subgr"/>
</dbReference>
<dbReference type="GO" id="GO:0005829">
    <property type="term" value="C:cytosol"/>
    <property type="evidence" value="ECO:0007669"/>
    <property type="project" value="UniProtKB-SubCell"/>
</dbReference>
<evidence type="ECO:0000256" key="3">
    <source>
        <dbReference type="ARBA" id="ARBA00004613"/>
    </source>
</evidence>
<dbReference type="EMBL" id="JBBPFD010000011">
    <property type="protein sequence ID" value="KAK7906937.1"/>
    <property type="molecule type" value="Genomic_DNA"/>
</dbReference>
<comment type="catalytic activity">
    <reaction evidence="1 19">
        <text>S-ubiquitinyl-[E2 ubiquitin-conjugating enzyme]-L-cysteine + [acceptor protein]-L-lysine = [E2 ubiquitin-conjugating enzyme]-L-cysteine + N(6)-ubiquitinyl-[acceptor protein]-L-lysine.</text>
        <dbReference type="EC" id="2.3.2.27"/>
    </reaction>
</comment>
<proteinExistence type="inferred from homology"/>
<evidence type="ECO:0000256" key="15">
    <source>
        <dbReference type="ARBA" id="ARBA00022786"/>
    </source>
</evidence>
<dbReference type="FunFam" id="3.30.40.10:FF:000204">
    <property type="entry name" value="E3 ubiquitin-protein ligase RNF146"/>
    <property type="match status" value="1"/>
</dbReference>
<feature type="region of interest" description="Disordered" evidence="20">
    <location>
        <begin position="498"/>
        <end position="568"/>
    </location>
</feature>
<dbReference type="GO" id="GO:0061630">
    <property type="term" value="F:ubiquitin protein ligase activity"/>
    <property type="evidence" value="ECO:0007669"/>
    <property type="project" value="UniProtKB-UniRule"/>
</dbReference>
<evidence type="ECO:0000256" key="7">
    <source>
        <dbReference type="ARBA" id="ARBA00022525"/>
    </source>
</evidence>
<dbReference type="InterPro" id="IPR001841">
    <property type="entry name" value="Znf_RING"/>
</dbReference>
<accession>A0AAW0NT27</accession>
<keyword evidence="9" id="KW-0358">Heparin-binding</keyword>
<dbReference type="FunFam" id="3.30.720.50:FF:000003">
    <property type="entry name" value="E3 ubiquitin-protein ligase RNF146"/>
    <property type="match status" value="1"/>
</dbReference>
<dbReference type="Pfam" id="PF15913">
    <property type="entry name" value="Furin-like_2"/>
    <property type="match status" value="1"/>
</dbReference>
<name>A0AAW0NT27_9GOBI</name>
<dbReference type="InterPro" id="IPR017907">
    <property type="entry name" value="Znf_RING_CS"/>
</dbReference>
<dbReference type="PROSITE" id="PS50092">
    <property type="entry name" value="TSP1"/>
    <property type="match status" value="1"/>
</dbReference>
<evidence type="ECO:0000256" key="8">
    <source>
        <dbReference type="ARBA" id="ARBA00022606"/>
    </source>
</evidence>
<feature type="compositionally biased region" description="Acidic residues" evidence="20">
    <location>
        <begin position="499"/>
        <end position="515"/>
    </location>
</feature>
<feature type="region of interest" description="Disordered" evidence="20">
    <location>
        <begin position="425"/>
        <end position="454"/>
    </location>
</feature>
<dbReference type="GO" id="GO:0051865">
    <property type="term" value="P:protein autoubiquitination"/>
    <property type="evidence" value="ECO:0007669"/>
    <property type="project" value="UniProtKB-UniRule"/>
</dbReference>
<evidence type="ECO:0000256" key="9">
    <source>
        <dbReference type="ARBA" id="ARBA00022674"/>
    </source>
</evidence>
<keyword evidence="16 19" id="KW-0862">Zinc</keyword>
<dbReference type="GO" id="GO:0072572">
    <property type="term" value="F:poly-ADP-D-ribose binding"/>
    <property type="evidence" value="ECO:0007669"/>
    <property type="project" value="UniProtKB-UniRule"/>
</dbReference>
<comment type="domain">
    <text evidence="19">The WWE domain mediates non-covalent poly(ADP-ribose)-binding.</text>
</comment>
<dbReference type="GO" id="GO:0008270">
    <property type="term" value="F:zinc ion binding"/>
    <property type="evidence" value="ECO:0007669"/>
    <property type="project" value="UniProtKB-UniRule"/>
</dbReference>
<dbReference type="SUPFAM" id="SSF117839">
    <property type="entry name" value="WWE domain"/>
    <property type="match status" value="1"/>
</dbReference>
<sequence>MLISSLIWILHLMNLAVGQDKIMRYRRSSTTGKLCPTGCVTCSALNGCLSCKPRLFFHLELDGMRQRGVCLSSCPRGHYGTRSPYINTCTRCKEDCASCFSESFCTRCHLGRFLFRGKCEHSCPFGLTANPELRECIECPAGCELCMQRNMCERCRADLYTLQGQCYLTCPKGFEPDEQLMQCLPQVSLPVHCKVGEWSEWSPCVRKRSMKTFGRGKKMRSRQILSPPSRFGKPCPKLMAGSEKVDSPLKSLSSKLQEQVGDSPGYGTTPECAICLQSCVHPVQLPCCHVFCFLCVKGASWHSKRCALCRQEVPEDFLERPVLLSPEELKAAAAGLSRGVGGGTHKDYAWYYEGRNGWWQYDERTSRELEESFSKGKTSTEMLIAGFLYVADLENMVQYRRNEHGRRRKIKRDVVDIPKKGVAGLRLDPESVPSTPPAQRINLADGSDTTGQPLPAAFRFMTSVPPVRPPTLLGRPLTRIHAPTPTLEETFSQLLISSPEDDLENDSFSGSEEEPDRARAPSMRQGRQRQRPLSENQPSRMPPRGAPPSTAAPVRSRSPDGQCTVTEV</sequence>
<evidence type="ECO:0000256" key="21">
    <source>
        <dbReference type="SAM" id="SignalP"/>
    </source>
</evidence>
<dbReference type="Gene3D" id="2.10.220.10">
    <property type="entry name" value="Hormone Receptor, Insulin-like Growth Factor Receptor 1, Chain A, domain 2"/>
    <property type="match status" value="2"/>
</dbReference>
<keyword evidence="14 18" id="KW-0863">Zinc-finger</keyword>
<dbReference type="GO" id="GO:0008201">
    <property type="term" value="F:heparin binding"/>
    <property type="evidence" value="ECO:0007669"/>
    <property type="project" value="UniProtKB-KW"/>
</dbReference>
<keyword evidence="15 19" id="KW-0833">Ubl conjugation pathway</keyword>
<dbReference type="InterPro" id="IPR044110">
    <property type="entry name" value="RING-HC_RNF146"/>
</dbReference>
<dbReference type="GO" id="GO:0005576">
    <property type="term" value="C:extracellular region"/>
    <property type="evidence" value="ECO:0007669"/>
    <property type="project" value="UniProtKB-SubCell"/>
</dbReference>
<dbReference type="SMART" id="SM00184">
    <property type="entry name" value="RING"/>
    <property type="match status" value="1"/>
</dbReference>
<dbReference type="Proteomes" id="UP001460270">
    <property type="component" value="Unassembled WGS sequence"/>
</dbReference>
<evidence type="ECO:0000256" key="12">
    <source>
        <dbReference type="ARBA" id="ARBA00022723"/>
    </source>
</evidence>
<dbReference type="AlphaFoldDB" id="A0AAW0NT27"/>
<evidence type="ECO:0000256" key="11">
    <source>
        <dbReference type="ARBA" id="ARBA00022687"/>
    </source>
</evidence>
<dbReference type="GO" id="GO:0006511">
    <property type="term" value="P:ubiquitin-dependent protein catabolic process"/>
    <property type="evidence" value="ECO:0007669"/>
    <property type="project" value="UniProtKB-UniRule"/>
</dbReference>
<comment type="subcellular location">
    <subcellularLocation>
        <location evidence="2 19">Cytoplasm</location>
        <location evidence="2 19">Cytosol</location>
    </subcellularLocation>
    <subcellularLocation>
        <location evidence="3">Secreted</location>
    </subcellularLocation>
</comment>
<keyword evidence="6 19" id="KW-0963">Cytoplasm</keyword>
<evidence type="ECO:0000259" key="23">
    <source>
        <dbReference type="PROSITE" id="PS50918"/>
    </source>
</evidence>
<feature type="domain" description="RING-type" evidence="22">
    <location>
        <begin position="272"/>
        <end position="310"/>
    </location>
</feature>
<dbReference type="InterPro" id="IPR013083">
    <property type="entry name" value="Znf_RING/FYVE/PHD"/>
</dbReference>
<keyword evidence="10 19" id="KW-0808">Transferase</keyword>
<dbReference type="GO" id="GO:0016055">
    <property type="term" value="P:Wnt signaling pathway"/>
    <property type="evidence" value="ECO:0007669"/>
    <property type="project" value="UniProtKB-KW"/>
</dbReference>
<evidence type="ECO:0000256" key="17">
    <source>
        <dbReference type="ARBA" id="ARBA00023180"/>
    </source>
</evidence>
<evidence type="ECO:0000256" key="16">
    <source>
        <dbReference type="ARBA" id="ARBA00022833"/>
    </source>
</evidence>
<dbReference type="InterPro" id="IPR009030">
    <property type="entry name" value="Growth_fac_rcpt_cys_sf"/>
</dbReference>
<dbReference type="SMART" id="SM00261">
    <property type="entry name" value="FU"/>
    <property type="match status" value="3"/>
</dbReference>
<feature type="compositionally biased region" description="Polar residues" evidence="20">
    <location>
        <begin position="559"/>
        <end position="568"/>
    </location>
</feature>
<dbReference type="CDD" id="cd16546">
    <property type="entry name" value="RING-HC_RNF146"/>
    <property type="match status" value="1"/>
</dbReference>
<evidence type="ECO:0000313" key="24">
    <source>
        <dbReference type="EMBL" id="KAK7906937.1"/>
    </source>
</evidence>
<gene>
    <name evidence="24" type="ORF">WMY93_015549</name>
</gene>
<feature type="domain" description="WWE" evidence="23">
    <location>
        <begin position="335"/>
        <end position="412"/>
    </location>
</feature>
<dbReference type="Gene3D" id="3.30.40.10">
    <property type="entry name" value="Zinc/RING finger domain, C3HC4 (zinc finger)"/>
    <property type="match status" value="1"/>
</dbReference>
<evidence type="ECO:0000256" key="2">
    <source>
        <dbReference type="ARBA" id="ARBA00004514"/>
    </source>
</evidence>
<dbReference type="EC" id="2.3.2.27" evidence="19"/>
<dbReference type="InterPro" id="IPR033509">
    <property type="entry name" value="RNF146"/>
</dbReference>